<dbReference type="InterPro" id="IPR013325">
    <property type="entry name" value="RNA_pol_sigma_r2"/>
</dbReference>
<feature type="region of interest" description="Disordered" evidence="6">
    <location>
        <begin position="1"/>
        <end position="20"/>
    </location>
</feature>
<dbReference type="InterPro" id="IPR007627">
    <property type="entry name" value="RNA_pol_sigma70_r2"/>
</dbReference>
<keyword evidence="3" id="KW-0731">Sigma factor</keyword>
<name>A0ABS2AM02_9ACTN</name>
<dbReference type="PANTHER" id="PTHR43133:SF8">
    <property type="entry name" value="RNA POLYMERASE SIGMA FACTOR HI_1459-RELATED"/>
    <property type="match status" value="1"/>
</dbReference>
<evidence type="ECO:0000256" key="4">
    <source>
        <dbReference type="ARBA" id="ARBA00023125"/>
    </source>
</evidence>
<evidence type="ECO:0000256" key="6">
    <source>
        <dbReference type="SAM" id="MobiDB-lite"/>
    </source>
</evidence>
<dbReference type="EMBL" id="JAENHP010000016">
    <property type="protein sequence ID" value="MBM2620894.1"/>
    <property type="molecule type" value="Genomic_DNA"/>
</dbReference>
<comment type="caution">
    <text evidence="9">The sequence shown here is derived from an EMBL/GenBank/DDBJ whole genome shotgun (WGS) entry which is preliminary data.</text>
</comment>
<dbReference type="PANTHER" id="PTHR43133">
    <property type="entry name" value="RNA POLYMERASE ECF-TYPE SIGMA FACTO"/>
    <property type="match status" value="1"/>
</dbReference>
<sequence>MDAAIDELSGSSTSDGDLLRRSRTEPECFAELFDRYFAQLHRYAARRLGRAGGDDVAAETMLVAFTRRASFDPDKGTVRAWLFGIATNLIRGQQRDEIRGYRAYARAATDPAEPGHEDSATARAAADVARNRILAALAGLSTGDRDALLLVVWGEMSHEEAAAALQVPVGTIGSRIHRARRRLRDALNPYQETDERP</sequence>
<dbReference type="RefSeq" id="WP_203380868.1">
    <property type="nucleotide sequence ID" value="NZ_JAENHP010000016.1"/>
</dbReference>
<feature type="domain" description="RNA polymerase sigma-70 region 2" evidence="7">
    <location>
        <begin position="32"/>
        <end position="95"/>
    </location>
</feature>
<keyword evidence="2" id="KW-0805">Transcription regulation</keyword>
<evidence type="ECO:0000256" key="2">
    <source>
        <dbReference type="ARBA" id="ARBA00023015"/>
    </source>
</evidence>
<dbReference type="Gene3D" id="1.10.1740.10">
    <property type="match status" value="1"/>
</dbReference>
<dbReference type="SUPFAM" id="SSF88659">
    <property type="entry name" value="Sigma3 and sigma4 domains of RNA polymerase sigma factors"/>
    <property type="match status" value="1"/>
</dbReference>
<keyword evidence="4" id="KW-0238">DNA-binding</keyword>
<dbReference type="SUPFAM" id="SSF88946">
    <property type="entry name" value="Sigma2 domain of RNA polymerase sigma factors"/>
    <property type="match status" value="1"/>
</dbReference>
<keyword evidence="5" id="KW-0804">Transcription</keyword>
<evidence type="ECO:0000256" key="3">
    <source>
        <dbReference type="ARBA" id="ARBA00023082"/>
    </source>
</evidence>
<evidence type="ECO:0000313" key="10">
    <source>
        <dbReference type="Proteomes" id="UP000632138"/>
    </source>
</evidence>
<dbReference type="Pfam" id="PF04542">
    <property type="entry name" value="Sigma70_r2"/>
    <property type="match status" value="1"/>
</dbReference>
<dbReference type="InterPro" id="IPR013249">
    <property type="entry name" value="RNA_pol_sigma70_r4_t2"/>
</dbReference>
<dbReference type="Pfam" id="PF08281">
    <property type="entry name" value="Sigma70_r4_2"/>
    <property type="match status" value="1"/>
</dbReference>
<evidence type="ECO:0000259" key="7">
    <source>
        <dbReference type="Pfam" id="PF04542"/>
    </source>
</evidence>
<dbReference type="InterPro" id="IPR013324">
    <property type="entry name" value="RNA_pol_sigma_r3/r4-like"/>
</dbReference>
<dbReference type="InterPro" id="IPR014284">
    <property type="entry name" value="RNA_pol_sigma-70_dom"/>
</dbReference>
<evidence type="ECO:0000259" key="8">
    <source>
        <dbReference type="Pfam" id="PF08281"/>
    </source>
</evidence>
<comment type="similarity">
    <text evidence="1">Belongs to the sigma-70 factor family. ECF subfamily.</text>
</comment>
<dbReference type="InterPro" id="IPR036388">
    <property type="entry name" value="WH-like_DNA-bd_sf"/>
</dbReference>
<dbReference type="NCBIfam" id="TIGR02937">
    <property type="entry name" value="sigma70-ECF"/>
    <property type="match status" value="1"/>
</dbReference>
<protein>
    <submittedName>
        <fullName evidence="9">RNA polymerase sigma factor</fullName>
    </submittedName>
</protein>
<dbReference type="InterPro" id="IPR039425">
    <property type="entry name" value="RNA_pol_sigma-70-like"/>
</dbReference>
<evidence type="ECO:0000313" key="9">
    <source>
        <dbReference type="EMBL" id="MBM2620894.1"/>
    </source>
</evidence>
<dbReference type="Proteomes" id="UP000632138">
    <property type="component" value="Unassembled WGS sequence"/>
</dbReference>
<evidence type="ECO:0000256" key="1">
    <source>
        <dbReference type="ARBA" id="ARBA00010641"/>
    </source>
</evidence>
<organism evidence="9 10">
    <name type="scientific">Paractinoplanes ovalisporus</name>
    <dbReference type="NCBI Taxonomy" id="2810368"/>
    <lineage>
        <taxon>Bacteria</taxon>
        <taxon>Bacillati</taxon>
        <taxon>Actinomycetota</taxon>
        <taxon>Actinomycetes</taxon>
        <taxon>Micromonosporales</taxon>
        <taxon>Micromonosporaceae</taxon>
        <taxon>Paractinoplanes</taxon>
    </lineage>
</organism>
<keyword evidence="10" id="KW-1185">Reference proteome</keyword>
<evidence type="ECO:0000256" key="5">
    <source>
        <dbReference type="ARBA" id="ARBA00023163"/>
    </source>
</evidence>
<proteinExistence type="inferred from homology"/>
<gene>
    <name evidence="9" type="ORF">JIG36_35875</name>
</gene>
<feature type="domain" description="RNA polymerase sigma factor 70 region 4 type 2" evidence="8">
    <location>
        <begin position="131"/>
        <end position="183"/>
    </location>
</feature>
<accession>A0ABS2AM02</accession>
<reference evidence="9 10" key="1">
    <citation type="submission" date="2021-01" db="EMBL/GenBank/DDBJ databases">
        <title>Actinoplanes sp. nov. LDG1-06 isolated from lichen.</title>
        <authorList>
            <person name="Saeng-In P."/>
            <person name="Phongsopitanun W."/>
            <person name="Kanchanasin P."/>
            <person name="Yuki M."/>
            <person name="Kudo T."/>
            <person name="Ohkuma M."/>
            <person name="Tanasupawat S."/>
        </authorList>
    </citation>
    <scope>NUCLEOTIDE SEQUENCE [LARGE SCALE GENOMIC DNA]</scope>
    <source>
        <strain evidence="9 10">LDG1-06</strain>
    </source>
</reference>
<dbReference type="Gene3D" id="1.10.10.10">
    <property type="entry name" value="Winged helix-like DNA-binding domain superfamily/Winged helix DNA-binding domain"/>
    <property type="match status" value="1"/>
</dbReference>